<keyword evidence="4" id="KW-0378">Hydrolase</keyword>
<accession>A0A3M0CXH2</accession>
<dbReference type="FunCoup" id="A0A3M0CXH2">
    <property type="interactions" value="250"/>
</dbReference>
<dbReference type="InterPro" id="IPR013527">
    <property type="entry name" value="YicC-like_N"/>
</dbReference>
<dbReference type="GO" id="GO:0004521">
    <property type="term" value="F:RNA endonuclease activity"/>
    <property type="evidence" value="ECO:0007669"/>
    <property type="project" value="InterPro"/>
</dbReference>
<evidence type="ECO:0000259" key="7">
    <source>
        <dbReference type="Pfam" id="PF08340"/>
    </source>
</evidence>
<dbReference type="OrthoDB" id="9771229at2"/>
<comment type="caution">
    <text evidence="8">The sequence shown here is derived from an EMBL/GenBank/DDBJ whole genome shotgun (WGS) entry which is preliminary data.</text>
</comment>
<evidence type="ECO:0000256" key="5">
    <source>
        <dbReference type="ARBA" id="ARBA00035648"/>
    </source>
</evidence>
<reference evidence="8 9" key="1">
    <citation type="submission" date="2018-10" db="EMBL/GenBank/DDBJ databases">
        <title>Genomic Encyclopedia of Archaeal and Bacterial Type Strains, Phase II (KMG-II): from individual species to whole genera.</title>
        <authorList>
            <person name="Goeker M."/>
        </authorList>
    </citation>
    <scope>NUCLEOTIDE SEQUENCE [LARGE SCALE GENOMIC DNA]</scope>
    <source>
        <strain evidence="8 9">DSM 25217</strain>
    </source>
</reference>
<dbReference type="InterPro" id="IPR005229">
    <property type="entry name" value="YicC/YloC-like"/>
</dbReference>
<dbReference type="EMBL" id="REFR01000010">
    <property type="protein sequence ID" value="RMB08583.1"/>
    <property type="molecule type" value="Genomic_DNA"/>
</dbReference>
<keyword evidence="2" id="KW-0540">Nuclease</keyword>
<gene>
    <name evidence="8" type="ORF">BXY39_1218</name>
</gene>
<organism evidence="8 9">
    <name type="scientific">Eilatimonas milleporae</name>
    <dbReference type="NCBI Taxonomy" id="911205"/>
    <lineage>
        <taxon>Bacteria</taxon>
        <taxon>Pseudomonadati</taxon>
        <taxon>Pseudomonadota</taxon>
        <taxon>Alphaproteobacteria</taxon>
        <taxon>Kordiimonadales</taxon>
        <taxon>Kordiimonadaceae</taxon>
        <taxon>Eilatimonas</taxon>
    </lineage>
</organism>
<name>A0A3M0CXH2_9PROT</name>
<feature type="domain" description="Endoribonuclease YicC-like N-terminal" evidence="6">
    <location>
        <begin position="4"/>
        <end position="158"/>
    </location>
</feature>
<evidence type="ECO:0000313" key="8">
    <source>
        <dbReference type="EMBL" id="RMB08583.1"/>
    </source>
</evidence>
<dbReference type="Proteomes" id="UP000271227">
    <property type="component" value="Unassembled WGS sequence"/>
</dbReference>
<evidence type="ECO:0000259" key="6">
    <source>
        <dbReference type="Pfam" id="PF03755"/>
    </source>
</evidence>
<dbReference type="RefSeq" id="WP_121937937.1">
    <property type="nucleotide sequence ID" value="NZ_REFR01000010.1"/>
</dbReference>
<proteinExistence type="inferred from homology"/>
<evidence type="ECO:0000256" key="3">
    <source>
        <dbReference type="ARBA" id="ARBA00022759"/>
    </source>
</evidence>
<evidence type="ECO:0000256" key="2">
    <source>
        <dbReference type="ARBA" id="ARBA00022722"/>
    </source>
</evidence>
<evidence type="ECO:0000256" key="1">
    <source>
        <dbReference type="ARBA" id="ARBA00001968"/>
    </source>
</evidence>
<dbReference type="Pfam" id="PF08340">
    <property type="entry name" value="YicC-like_C"/>
    <property type="match status" value="1"/>
</dbReference>
<feature type="domain" description="Endoribonuclease YicC-like C-terminal" evidence="7">
    <location>
        <begin position="177"/>
        <end position="295"/>
    </location>
</feature>
<comment type="cofactor">
    <cofactor evidence="1">
        <name>a divalent metal cation</name>
        <dbReference type="ChEBI" id="CHEBI:60240"/>
    </cofactor>
</comment>
<evidence type="ECO:0000313" key="9">
    <source>
        <dbReference type="Proteomes" id="UP000271227"/>
    </source>
</evidence>
<dbReference type="PANTHER" id="PTHR30636">
    <property type="entry name" value="UPF0701 PROTEIN YICC"/>
    <property type="match status" value="1"/>
</dbReference>
<dbReference type="GO" id="GO:0016787">
    <property type="term" value="F:hydrolase activity"/>
    <property type="evidence" value="ECO:0007669"/>
    <property type="project" value="UniProtKB-KW"/>
</dbReference>
<sequence>MTLTSMTGFAELGGSEGPFRWRWQVKSVNHKALDIRLKLPSFLETLEARIKTAVRKACTRGAVFVTLDLDREEGADDFTVNEGRLEALLDIVARYADRPGVAPARLDGLLAVKGVVEQQRSQVDQDSLEGISAALMESFDACLVMLSKGRRDEGARLAAMLGTQLDDMSELKRQAEEAAGDRVAAMHRRFREQLDRLGDVAKPVSDERLAQEVAIMAVKADIREELDRLDSHFAQARDLVAGGSPAGRQLDFLSQELNREANTLCAKSGDVALTRIGLALKGLIDQFREQVQNIE</sequence>
<dbReference type="InterPro" id="IPR013551">
    <property type="entry name" value="YicC-like_C"/>
</dbReference>
<dbReference type="AlphaFoldDB" id="A0A3M0CXH2"/>
<dbReference type="NCBIfam" id="TIGR00255">
    <property type="entry name" value="YicC/YloC family endoribonuclease"/>
    <property type="match status" value="1"/>
</dbReference>
<evidence type="ECO:0000256" key="4">
    <source>
        <dbReference type="ARBA" id="ARBA00022801"/>
    </source>
</evidence>
<keyword evidence="9" id="KW-1185">Reference proteome</keyword>
<comment type="similarity">
    <text evidence="5">Belongs to the YicC/YloC family.</text>
</comment>
<dbReference type="InParanoid" id="A0A3M0CXH2"/>
<protein>
    <submittedName>
        <fullName evidence="8">Uncharacterized protein (TIGR00255 family)</fullName>
    </submittedName>
</protein>
<keyword evidence="3" id="KW-0255">Endonuclease</keyword>
<dbReference type="Pfam" id="PF03755">
    <property type="entry name" value="YicC-like_N"/>
    <property type="match status" value="1"/>
</dbReference>
<dbReference type="PANTHER" id="PTHR30636:SF3">
    <property type="entry name" value="UPF0701 PROTEIN YICC"/>
    <property type="match status" value="1"/>
</dbReference>